<dbReference type="STRING" id="1824.SAMN05444423_10584"/>
<dbReference type="GO" id="GO:0000976">
    <property type="term" value="F:transcription cis-regulatory region binding"/>
    <property type="evidence" value="ECO:0007669"/>
    <property type="project" value="TreeGrafter"/>
</dbReference>
<dbReference type="Proteomes" id="UP000017048">
    <property type="component" value="Unassembled WGS sequence"/>
</dbReference>
<comment type="caution">
    <text evidence="6">The sequence shown here is derived from an EMBL/GenBank/DDBJ whole genome shotgun (WGS) entry which is preliminary data.</text>
</comment>
<reference evidence="6 7" key="1">
    <citation type="journal article" date="2014" name="BMC Genomics">
        <title>Genome based analysis of type-I polyketide synthase and nonribosomal peptide synthetase gene clusters in seven strains of five representative Nocardia species.</title>
        <authorList>
            <person name="Komaki H."/>
            <person name="Ichikawa N."/>
            <person name="Hosoyama A."/>
            <person name="Takahashi-Nakaguchi A."/>
            <person name="Matsuzawa T."/>
            <person name="Suzuki K."/>
            <person name="Fujita N."/>
            <person name="Gonoi T."/>
        </authorList>
    </citation>
    <scope>NUCLEOTIDE SEQUENCE [LARGE SCALE GENOMIC DNA]</scope>
    <source>
        <strain evidence="6 7">NBRC 15531</strain>
    </source>
</reference>
<keyword evidence="3" id="KW-0804">Transcription</keyword>
<evidence type="ECO:0000256" key="4">
    <source>
        <dbReference type="PROSITE-ProRule" id="PRU00335"/>
    </source>
</evidence>
<evidence type="ECO:0000259" key="5">
    <source>
        <dbReference type="PROSITE" id="PS50977"/>
    </source>
</evidence>
<evidence type="ECO:0000256" key="2">
    <source>
        <dbReference type="ARBA" id="ARBA00023125"/>
    </source>
</evidence>
<dbReference type="Gene3D" id="1.10.357.10">
    <property type="entry name" value="Tetracycline Repressor, domain 2"/>
    <property type="match status" value="1"/>
</dbReference>
<dbReference type="Pfam" id="PF21351">
    <property type="entry name" value="TetR_C_41"/>
    <property type="match status" value="1"/>
</dbReference>
<evidence type="ECO:0000256" key="3">
    <source>
        <dbReference type="ARBA" id="ARBA00023163"/>
    </source>
</evidence>
<dbReference type="PANTHER" id="PTHR30055">
    <property type="entry name" value="HTH-TYPE TRANSCRIPTIONAL REGULATOR RUTR"/>
    <property type="match status" value="1"/>
</dbReference>
<organism evidence="6 7">
    <name type="scientific">Nocardia asteroides NBRC 15531</name>
    <dbReference type="NCBI Taxonomy" id="1110697"/>
    <lineage>
        <taxon>Bacteria</taxon>
        <taxon>Bacillati</taxon>
        <taxon>Actinomycetota</taxon>
        <taxon>Actinomycetes</taxon>
        <taxon>Mycobacteriales</taxon>
        <taxon>Nocardiaceae</taxon>
        <taxon>Nocardia</taxon>
    </lineage>
</organism>
<evidence type="ECO:0000256" key="1">
    <source>
        <dbReference type="ARBA" id="ARBA00023015"/>
    </source>
</evidence>
<dbReference type="GO" id="GO:0003700">
    <property type="term" value="F:DNA-binding transcription factor activity"/>
    <property type="evidence" value="ECO:0007669"/>
    <property type="project" value="TreeGrafter"/>
</dbReference>
<dbReference type="InterPro" id="IPR050109">
    <property type="entry name" value="HTH-type_TetR-like_transc_reg"/>
</dbReference>
<dbReference type="PRINTS" id="PR00455">
    <property type="entry name" value="HTHTETR"/>
</dbReference>
<keyword evidence="7" id="KW-1185">Reference proteome</keyword>
<accession>U5E3G5</accession>
<dbReference type="eggNOG" id="COG1309">
    <property type="taxonomic scope" value="Bacteria"/>
</dbReference>
<feature type="domain" description="HTH tetR-type" evidence="5">
    <location>
        <begin position="42"/>
        <end position="102"/>
    </location>
</feature>
<dbReference type="InterPro" id="IPR009057">
    <property type="entry name" value="Homeodomain-like_sf"/>
</dbReference>
<evidence type="ECO:0000313" key="6">
    <source>
        <dbReference type="EMBL" id="GAD82492.1"/>
    </source>
</evidence>
<gene>
    <name evidence="6" type="ORF">NCAST_10_00800</name>
</gene>
<keyword evidence="2 4" id="KW-0238">DNA-binding</keyword>
<keyword evidence="1" id="KW-0805">Transcription regulation</keyword>
<dbReference type="Pfam" id="PF00440">
    <property type="entry name" value="TetR_N"/>
    <property type="match status" value="1"/>
</dbReference>
<feature type="DNA-binding region" description="H-T-H motif" evidence="4">
    <location>
        <begin position="65"/>
        <end position="84"/>
    </location>
</feature>
<dbReference type="SUPFAM" id="SSF46689">
    <property type="entry name" value="Homeodomain-like"/>
    <property type="match status" value="1"/>
</dbReference>
<dbReference type="PANTHER" id="PTHR30055:SF234">
    <property type="entry name" value="HTH-TYPE TRANSCRIPTIONAL REGULATOR BETI"/>
    <property type="match status" value="1"/>
</dbReference>
<evidence type="ECO:0000313" key="7">
    <source>
        <dbReference type="Proteomes" id="UP000017048"/>
    </source>
</evidence>
<dbReference type="AlphaFoldDB" id="U5E3G5"/>
<dbReference type="EMBL" id="BAFO02000010">
    <property type="protein sequence ID" value="GAD82492.1"/>
    <property type="molecule type" value="Genomic_DNA"/>
</dbReference>
<proteinExistence type="predicted"/>
<protein>
    <submittedName>
        <fullName evidence="6">TetR family transcriptional regulator</fullName>
    </submittedName>
</protein>
<dbReference type="PROSITE" id="PS50977">
    <property type="entry name" value="HTH_TETR_2"/>
    <property type="match status" value="1"/>
</dbReference>
<dbReference type="InterPro" id="IPR001647">
    <property type="entry name" value="HTH_TetR"/>
</dbReference>
<dbReference type="InterPro" id="IPR049484">
    <property type="entry name" value="Rv0078-like_C"/>
</dbReference>
<sequence>MFLGRGGAVKGRTALGGSGAGPALDFAVGMNPDRRTQAERSASTRAAVIRAGRELFGRNGYGAVSTIAVAEAAGVSRGALYHQFSEKRDLFEAVFEDLERDLVQVIASAVGAARAADPIASLIVGCLAWLQASTAPEVRRIALLDAPAVLGWSRWREIELRHTIGLVENALSGAMAAGRVRTQPVRPLALIVVGALDEAAQFLANSDDDVADMAAVRAVIEQLIAGLAVDS</sequence>
<name>U5E3G5_NOCAS</name>